<dbReference type="InterPro" id="IPR038297">
    <property type="entry name" value="CcmH/CycL/NrfF/Ccl2_sf"/>
</dbReference>
<dbReference type="AlphaFoldDB" id="A0A0J8H012"/>
<dbReference type="EMBL" id="LAZL01000004">
    <property type="protein sequence ID" value="KMT66343.1"/>
    <property type="molecule type" value="Genomic_DNA"/>
</dbReference>
<dbReference type="FunFam" id="1.10.8.640:FF:000001">
    <property type="entry name" value="Cytochrome c-type biogenesis protein"/>
    <property type="match status" value="1"/>
</dbReference>
<dbReference type="GO" id="GO:0017004">
    <property type="term" value="P:cytochrome complex assembly"/>
    <property type="evidence" value="ECO:0007669"/>
    <property type="project" value="UniProtKB-KW"/>
</dbReference>
<dbReference type="STRING" id="1513271.XM47_03670"/>
<evidence type="ECO:0000256" key="5">
    <source>
        <dbReference type="ARBA" id="ARBA00022748"/>
    </source>
</evidence>
<evidence type="ECO:0000313" key="10">
    <source>
        <dbReference type="Proteomes" id="UP000037600"/>
    </source>
</evidence>
<evidence type="ECO:0000256" key="4">
    <source>
        <dbReference type="ARBA" id="ARBA00022729"/>
    </source>
</evidence>
<evidence type="ECO:0000256" key="2">
    <source>
        <dbReference type="ARBA" id="ARBA00022617"/>
    </source>
</evidence>
<keyword evidence="4 7" id="KW-0732">Signal</keyword>
<sequence length="168" mass="19454">MKEFFKFVIFITSVFASANLLAVEENYPFESEAKRADFEALVQELRCPKCQNQNVADSNSLVAIDLKNKTYQLVQEGKTKQEVVDYMVQRYTQFVHYDPPVNHVTIWLWIIPGFICIFLVLFVLKRNRTESGSQITDPHIREAEAIFAELEKQSQLKANSNTTQEVDK</sequence>
<evidence type="ECO:0000256" key="3">
    <source>
        <dbReference type="ARBA" id="ARBA00022723"/>
    </source>
</evidence>
<protein>
    <recommendedName>
        <fullName evidence="7">Cytochrome c-type biogenesis protein</fullName>
    </recommendedName>
</protein>
<evidence type="ECO:0000256" key="1">
    <source>
        <dbReference type="ARBA" id="ARBA00010342"/>
    </source>
</evidence>
<feature type="domain" description="CcmH/CycL/Ccl2/NrfF N-terminal" evidence="8">
    <location>
        <begin position="13"/>
        <end position="135"/>
    </location>
</feature>
<name>A0A0J8H012_9ALTE</name>
<dbReference type="CDD" id="cd16378">
    <property type="entry name" value="CcmH_N"/>
    <property type="match status" value="1"/>
</dbReference>
<keyword evidence="10" id="KW-1185">Reference proteome</keyword>
<keyword evidence="2 7" id="KW-0349">Heme</keyword>
<evidence type="ECO:0000256" key="7">
    <source>
        <dbReference type="RuleBase" id="RU364112"/>
    </source>
</evidence>
<dbReference type="PATRIC" id="fig|1513271.3.peg.760"/>
<keyword evidence="6 7" id="KW-0408">Iron</keyword>
<comment type="similarity">
    <text evidence="1 7">Belongs to the CcmH/CycL/Ccl2/NrfF family.</text>
</comment>
<dbReference type="GO" id="GO:0005886">
    <property type="term" value="C:plasma membrane"/>
    <property type="evidence" value="ECO:0007669"/>
    <property type="project" value="TreeGrafter"/>
</dbReference>
<dbReference type="InterPro" id="IPR051263">
    <property type="entry name" value="C-type_cytochrome_biogenesis"/>
</dbReference>
<evidence type="ECO:0000313" key="9">
    <source>
        <dbReference type="EMBL" id="KMT66343.1"/>
    </source>
</evidence>
<comment type="caution">
    <text evidence="9">The sequence shown here is derived from an EMBL/GenBank/DDBJ whole genome shotgun (WGS) entry which is preliminary data.</text>
</comment>
<dbReference type="Gene3D" id="1.10.8.640">
    <property type="entry name" value="Cytochrome C biogenesis protein"/>
    <property type="match status" value="1"/>
</dbReference>
<dbReference type="GO" id="GO:0046872">
    <property type="term" value="F:metal ion binding"/>
    <property type="evidence" value="ECO:0007669"/>
    <property type="project" value="UniProtKB-KW"/>
</dbReference>
<evidence type="ECO:0000256" key="6">
    <source>
        <dbReference type="ARBA" id="ARBA00023004"/>
    </source>
</evidence>
<feature type="transmembrane region" description="Helical" evidence="7">
    <location>
        <begin position="106"/>
        <end position="124"/>
    </location>
</feature>
<accession>A0A0J8H012</accession>
<keyword evidence="7" id="KW-0812">Transmembrane</keyword>
<dbReference type="InterPro" id="IPR005616">
    <property type="entry name" value="CcmH/CycL/Ccl2/NrfF_N"/>
</dbReference>
<gene>
    <name evidence="9" type="ORF">XM47_03670</name>
</gene>
<dbReference type="Pfam" id="PF03918">
    <property type="entry name" value="CcmH"/>
    <property type="match status" value="1"/>
</dbReference>
<keyword evidence="5" id="KW-0201">Cytochrome c-type biogenesis</keyword>
<dbReference type="PANTHER" id="PTHR47870:SF1">
    <property type="entry name" value="CYTOCHROME C-TYPE BIOGENESIS PROTEIN CCMH"/>
    <property type="match status" value="1"/>
</dbReference>
<dbReference type="OrthoDB" id="9804975at2"/>
<keyword evidence="3 7" id="KW-0479">Metal-binding</keyword>
<dbReference type="Proteomes" id="UP000037600">
    <property type="component" value="Unassembled WGS sequence"/>
</dbReference>
<keyword evidence="7" id="KW-0472">Membrane</keyword>
<dbReference type="RefSeq" id="WP_048689794.1">
    <property type="nucleotide sequence ID" value="NZ_KQ130483.1"/>
</dbReference>
<reference evidence="9 10" key="1">
    <citation type="submission" date="2015-04" db="EMBL/GenBank/DDBJ databases">
        <title>Draft Genome Sequence of the Novel Agar-Digesting Marine Bacterium Q1.</title>
        <authorList>
            <person name="Li Y."/>
            <person name="Li D."/>
            <person name="Chen G."/>
            <person name="Du Z."/>
        </authorList>
    </citation>
    <scope>NUCLEOTIDE SEQUENCE [LARGE SCALE GENOMIC DNA]</scope>
    <source>
        <strain evidence="9 10">Q1</strain>
    </source>
</reference>
<organism evidence="9 10">
    <name type="scientific">Catenovulum maritimum</name>
    <dbReference type="NCBI Taxonomy" id="1513271"/>
    <lineage>
        <taxon>Bacteria</taxon>
        <taxon>Pseudomonadati</taxon>
        <taxon>Pseudomonadota</taxon>
        <taxon>Gammaproteobacteria</taxon>
        <taxon>Alteromonadales</taxon>
        <taxon>Alteromonadaceae</taxon>
        <taxon>Catenovulum</taxon>
    </lineage>
</organism>
<proteinExistence type="inferred from homology"/>
<evidence type="ECO:0000259" key="8">
    <source>
        <dbReference type="Pfam" id="PF03918"/>
    </source>
</evidence>
<comment type="function">
    <text evidence="7">Possible subunit of a heme lyase.</text>
</comment>
<dbReference type="PANTHER" id="PTHR47870">
    <property type="entry name" value="CYTOCHROME C-TYPE BIOGENESIS PROTEIN CCMH"/>
    <property type="match status" value="1"/>
</dbReference>
<keyword evidence="7" id="KW-1133">Transmembrane helix</keyword>